<comment type="caution">
    <text evidence="6">The sequence shown here is derived from an EMBL/GenBank/DDBJ whole genome shotgun (WGS) entry which is preliminary data.</text>
</comment>
<keyword evidence="4" id="KW-0804">Transcription</keyword>
<dbReference type="PANTHER" id="PTHR30537:SF74">
    <property type="entry name" value="HTH-TYPE TRANSCRIPTIONAL REGULATOR TRPI"/>
    <property type="match status" value="1"/>
</dbReference>
<evidence type="ECO:0000259" key="5">
    <source>
        <dbReference type="PROSITE" id="PS50931"/>
    </source>
</evidence>
<dbReference type="SUPFAM" id="SSF53850">
    <property type="entry name" value="Periplasmic binding protein-like II"/>
    <property type="match status" value="1"/>
</dbReference>
<organism evidence="6 7">
    <name type="scientific">Teichococcus aerophilus</name>
    <dbReference type="NCBI Taxonomy" id="1224513"/>
    <lineage>
        <taxon>Bacteria</taxon>
        <taxon>Pseudomonadati</taxon>
        <taxon>Pseudomonadota</taxon>
        <taxon>Alphaproteobacteria</taxon>
        <taxon>Acetobacterales</taxon>
        <taxon>Roseomonadaceae</taxon>
        <taxon>Roseomonas</taxon>
    </lineage>
</organism>
<protein>
    <submittedName>
        <fullName evidence="6">LysR family transcriptional regulator</fullName>
    </submittedName>
</protein>
<dbReference type="Gene3D" id="3.40.190.10">
    <property type="entry name" value="Periplasmic binding protein-like II"/>
    <property type="match status" value="2"/>
</dbReference>
<keyword evidence="3" id="KW-0238">DNA-binding</keyword>
<feature type="domain" description="HTH lysR-type" evidence="5">
    <location>
        <begin position="6"/>
        <end position="63"/>
    </location>
</feature>
<keyword evidence="7" id="KW-1185">Reference proteome</keyword>
<dbReference type="Proteomes" id="UP000626026">
    <property type="component" value="Unassembled WGS sequence"/>
</dbReference>
<proteinExistence type="inferred from homology"/>
<dbReference type="EMBL" id="JACTVA010000002">
    <property type="protein sequence ID" value="MBC9205608.1"/>
    <property type="molecule type" value="Genomic_DNA"/>
</dbReference>
<comment type="similarity">
    <text evidence="1">Belongs to the LysR transcriptional regulatory family.</text>
</comment>
<dbReference type="InterPro" id="IPR036390">
    <property type="entry name" value="WH_DNA-bd_sf"/>
</dbReference>
<sequence length="291" mass="30951">MRHTLPPLDSLWVFHIVAQTGSLTAAASTLGVTQPAVSKRLKDLEATLGCALVRRGANALSLTALGHRFAAEIGQGFAQLQAATQNLQAQDPPLRIRAYTTWAMRWLIPRLASFRDLHPGIDVEVSTSTAMVDLAREGVDAAISTARGDRPPSPGAQRLQAVAVAPFAAAAVAVAWGDGSGAGGRLLGSKVRARDWPRWLHANGLNIPAPPLLFESTTLAIQAALEGLGTVICTPGFVQDEVREGRLVGLPGRTLVTGDHYWLILPSGRRSAPLRIFSDWLVQQSAAETDT</sequence>
<dbReference type="InterPro" id="IPR036388">
    <property type="entry name" value="WH-like_DNA-bd_sf"/>
</dbReference>
<dbReference type="Pfam" id="PF03466">
    <property type="entry name" value="LysR_substrate"/>
    <property type="match status" value="1"/>
</dbReference>
<dbReference type="PRINTS" id="PR00039">
    <property type="entry name" value="HTHLYSR"/>
</dbReference>
<dbReference type="PROSITE" id="PS50931">
    <property type="entry name" value="HTH_LYSR"/>
    <property type="match status" value="1"/>
</dbReference>
<evidence type="ECO:0000256" key="3">
    <source>
        <dbReference type="ARBA" id="ARBA00023125"/>
    </source>
</evidence>
<evidence type="ECO:0000313" key="7">
    <source>
        <dbReference type="Proteomes" id="UP000626026"/>
    </source>
</evidence>
<dbReference type="SUPFAM" id="SSF46785">
    <property type="entry name" value="Winged helix' DNA-binding domain"/>
    <property type="match status" value="1"/>
</dbReference>
<dbReference type="InterPro" id="IPR005119">
    <property type="entry name" value="LysR_subst-bd"/>
</dbReference>
<evidence type="ECO:0000256" key="2">
    <source>
        <dbReference type="ARBA" id="ARBA00023015"/>
    </source>
</evidence>
<reference evidence="6 7" key="1">
    <citation type="journal article" date="2013" name="Int. J. Syst. Evol. Microbiol.">
        <title>Roseomonas aerophila sp. nov., isolated from air.</title>
        <authorList>
            <person name="Kim S.J."/>
            <person name="Weon H.Y."/>
            <person name="Ahn J.H."/>
            <person name="Hong S.B."/>
            <person name="Seok S.J."/>
            <person name="Whang K.S."/>
            <person name="Kwon S.W."/>
        </authorList>
    </citation>
    <scope>NUCLEOTIDE SEQUENCE [LARGE SCALE GENOMIC DNA]</scope>
    <source>
        <strain evidence="6 7">NBRC 108923</strain>
    </source>
</reference>
<gene>
    <name evidence="6" type="ORF">IBL26_02070</name>
</gene>
<dbReference type="Pfam" id="PF00126">
    <property type="entry name" value="HTH_1"/>
    <property type="match status" value="1"/>
</dbReference>
<dbReference type="PANTHER" id="PTHR30537">
    <property type="entry name" value="HTH-TYPE TRANSCRIPTIONAL REGULATOR"/>
    <property type="match status" value="1"/>
</dbReference>
<dbReference type="Gene3D" id="1.10.10.10">
    <property type="entry name" value="Winged helix-like DNA-binding domain superfamily/Winged helix DNA-binding domain"/>
    <property type="match status" value="1"/>
</dbReference>
<keyword evidence="2" id="KW-0805">Transcription regulation</keyword>
<dbReference type="RefSeq" id="WP_187782776.1">
    <property type="nucleotide sequence ID" value="NZ_JACTVA010000002.1"/>
</dbReference>
<dbReference type="InterPro" id="IPR000847">
    <property type="entry name" value="LysR_HTH_N"/>
</dbReference>
<evidence type="ECO:0000313" key="6">
    <source>
        <dbReference type="EMBL" id="MBC9205608.1"/>
    </source>
</evidence>
<name>A0ABR7RGV4_9PROT</name>
<evidence type="ECO:0000256" key="4">
    <source>
        <dbReference type="ARBA" id="ARBA00023163"/>
    </source>
</evidence>
<evidence type="ECO:0000256" key="1">
    <source>
        <dbReference type="ARBA" id="ARBA00009437"/>
    </source>
</evidence>
<dbReference type="InterPro" id="IPR058163">
    <property type="entry name" value="LysR-type_TF_proteobact-type"/>
</dbReference>
<accession>A0ABR7RGV4</accession>